<dbReference type="SMR" id="V7CUH4"/>
<dbReference type="InterPro" id="IPR016088">
    <property type="entry name" value="Chalcone_isomerase_3-sand"/>
</dbReference>
<sequence length="413" mass="46079">MNNDFVWLPSLYSDPEVFTYLEPFLLRNSLSSRFVHSLANNPGSFAIGEAFGHVSRFAGAFLVWLSRASTFNVARSLRGSPPPPPRFGGAQVKAVATNVRLFGFPFRSKRKSFASVKLGRVSSLAMKMIWSEAKRLRSLPLLSLAAAFVPPFHNLSSNVLACPLHSPDMQVYGTIDQVPKEVECQGCPFLSYLELNEAKPAVEPKTGIEFPLVLDNIFVGEKDFGFNSEVLVGTGSRTMTIVKIKSLKVYAFGVYIHPYSLCEKLGPKYASISADELNNHHDLYRDLLREDINMTVRLVVNCRGMKINSVRDAFEKSLRARLVKTNPSTDFHCLETFGSYFEENISIPLGTVIEFKQTIDGRLITKISGNQIGSVHSKDLCRAFFDMYIGDVPVSEETKKEIGTNIANIIRRC</sequence>
<organism evidence="3 4">
    <name type="scientific">Phaseolus vulgaris</name>
    <name type="common">Kidney bean</name>
    <name type="synonym">French bean</name>
    <dbReference type="NCBI Taxonomy" id="3885"/>
    <lineage>
        <taxon>Eukaryota</taxon>
        <taxon>Viridiplantae</taxon>
        <taxon>Streptophyta</taxon>
        <taxon>Embryophyta</taxon>
        <taxon>Tracheophyta</taxon>
        <taxon>Spermatophyta</taxon>
        <taxon>Magnoliopsida</taxon>
        <taxon>eudicotyledons</taxon>
        <taxon>Gunneridae</taxon>
        <taxon>Pentapetalae</taxon>
        <taxon>rosids</taxon>
        <taxon>fabids</taxon>
        <taxon>Fabales</taxon>
        <taxon>Fabaceae</taxon>
        <taxon>Papilionoideae</taxon>
        <taxon>50 kb inversion clade</taxon>
        <taxon>NPAAA clade</taxon>
        <taxon>indigoferoid/millettioid clade</taxon>
        <taxon>Phaseoleae</taxon>
        <taxon>Phaseolus</taxon>
    </lineage>
</organism>
<name>V7CUH4_PHAVU</name>
<dbReference type="UniPathway" id="UPA00154"/>
<dbReference type="SUPFAM" id="SSF54626">
    <property type="entry name" value="Chalcone isomerase"/>
    <property type="match status" value="1"/>
</dbReference>
<evidence type="ECO:0000259" key="2">
    <source>
        <dbReference type="Pfam" id="PF16035"/>
    </source>
</evidence>
<dbReference type="PANTHER" id="PTHR47284:SF3">
    <property type="entry name" value="FATTY-ACID-BINDING PROTEIN 2"/>
    <property type="match status" value="1"/>
</dbReference>
<dbReference type="EMBL" id="CM002288">
    <property type="protein sequence ID" value="ESW33033.1"/>
    <property type="molecule type" value="Genomic_DNA"/>
</dbReference>
<dbReference type="OrthoDB" id="18193at2759"/>
<dbReference type="STRING" id="3885.V7CUH4"/>
<dbReference type="eggNOG" id="ENOG502QWEB">
    <property type="taxonomic scope" value="Eukaryota"/>
</dbReference>
<evidence type="ECO:0000313" key="3">
    <source>
        <dbReference type="EMBL" id="ESW33033.1"/>
    </source>
</evidence>
<dbReference type="InterPro" id="IPR016089">
    <property type="entry name" value="Chalcone_isomerase_bundle_sf"/>
</dbReference>
<gene>
    <name evidence="3" type="ORF">PHAVU_001G037700g</name>
</gene>
<dbReference type="Proteomes" id="UP000000226">
    <property type="component" value="Chromosome 1"/>
</dbReference>
<keyword evidence="4" id="KW-1185">Reference proteome</keyword>
<dbReference type="GO" id="GO:0009570">
    <property type="term" value="C:chloroplast stroma"/>
    <property type="evidence" value="ECO:0007669"/>
    <property type="project" value="EnsemblPlants"/>
</dbReference>
<dbReference type="Gramene" id="ESW33033">
    <property type="protein sequence ID" value="ESW33033"/>
    <property type="gene ID" value="PHAVU_001G037700g"/>
</dbReference>
<dbReference type="Pfam" id="PF16035">
    <property type="entry name" value="Chalcone_2"/>
    <property type="match status" value="1"/>
</dbReference>
<protein>
    <recommendedName>
        <fullName evidence="2">Chalcone isomerase domain-containing protein</fullName>
    </recommendedName>
</protein>
<proteinExistence type="inferred from homology"/>
<dbReference type="Gene3D" id="3.50.70.10">
    <property type="match status" value="1"/>
</dbReference>
<dbReference type="GO" id="GO:0009813">
    <property type="term" value="P:flavonoid biosynthetic process"/>
    <property type="evidence" value="ECO:0007669"/>
    <property type="project" value="UniProtKB-UniPathway"/>
</dbReference>
<dbReference type="Gene3D" id="1.10.890.20">
    <property type="match status" value="1"/>
</dbReference>
<evidence type="ECO:0000256" key="1">
    <source>
        <dbReference type="ARBA" id="ARBA00007166"/>
    </source>
</evidence>
<reference evidence="4" key="1">
    <citation type="journal article" date="2014" name="Nat. Genet.">
        <title>A reference genome for common bean and genome-wide analysis of dual domestications.</title>
        <authorList>
            <person name="Schmutz J."/>
            <person name="McClean P.E."/>
            <person name="Mamidi S."/>
            <person name="Wu G.A."/>
            <person name="Cannon S.B."/>
            <person name="Grimwood J."/>
            <person name="Jenkins J."/>
            <person name="Shu S."/>
            <person name="Song Q."/>
            <person name="Chavarro C."/>
            <person name="Torres-Torres M."/>
            <person name="Geffroy V."/>
            <person name="Moghaddam S.M."/>
            <person name="Gao D."/>
            <person name="Abernathy B."/>
            <person name="Barry K."/>
            <person name="Blair M."/>
            <person name="Brick M.A."/>
            <person name="Chovatia M."/>
            <person name="Gepts P."/>
            <person name="Goodstein D.M."/>
            <person name="Gonzales M."/>
            <person name="Hellsten U."/>
            <person name="Hyten D.L."/>
            <person name="Jia G."/>
            <person name="Kelly J.D."/>
            <person name="Kudrna D."/>
            <person name="Lee R."/>
            <person name="Richard M.M."/>
            <person name="Miklas P.N."/>
            <person name="Osorno J.M."/>
            <person name="Rodrigues J."/>
            <person name="Thareau V."/>
            <person name="Urrea C.A."/>
            <person name="Wang M."/>
            <person name="Yu Y."/>
            <person name="Zhang M."/>
            <person name="Wing R.A."/>
            <person name="Cregan P.B."/>
            <person name="Rokhsar D.S."/>
            <person name="Jackson S.A."/>
        </authorList>
    </citation>
    <scope>NUCLEOTIDE SEQUENCE [LARGE SCALE GENOMIC DNA]</scope>
    <source>
        <strain evidence="4">cv. G19833</strain>
    </source>
</reference>
<dbReference type="GO" id="GO:0016872">
    <property type="term" value="F:intramolecular lyase activity"/>
    <property type="evidence" value="ECO:0007669"/>
    <property type="project" value="InterPro"/>
</dbReference>
<accession>V7CUH4</accession>
<dbReference type="PANTHER" id="PTHR47284">
    <property type="entry name" value="FATTY-ACID-BINDING PROTEIN 2"/>
    <property type="match status" value="1"/>
</dbReference>
<feature type="domain" description="Chalcone isomerase" evidence="2">
    <location>
        <begin position="230"/>
        <end position="402"/>
    </location>
</feature>
<dbReference type="AlphaFoldDB" id="V7CUH4"/>
<dbReference type="InterPro" id="IPR036298">
    <property type="entry name" value="Chalcone_isomerase_sf"/>
</dbReference>
<dbReference type="InterPro" id="IPR016087">
    <property type="entry name" value="Chalcone_isomerase"/>
</dbReference>
<dbReference type="OMA" id="MDQRPCE"/>
<evidence type="ECO:0000313" key="4">
    <source>
        <dbReference type="Proteomes" id="UP000000226"/>
    </source>
</evidence>
<dbReference type="GO" id="GO:0005504">
    <property type="term" value="F:fatty acid binding"/>
    <property type="evidence" value="ECO:0007669"/>
    <property type="project" value="EnsemblPlants"/>
</dbReference>
<comment type="similarity">
    <text evidence="1">Belongs to the chalcone isomerase family.</text>
</comment>